<proteinExistence type="predicted"/>
<dbReference type="InParanoid" id="A0A0C3CWM2"/>
<feature type="region of interest" description="Disordered" evidence="1">
    <location>
        <begin position="1"/>
        <end position="22"/>
    </location>
</feature>
<protein>
    <submittedName>
        <fullName evidence="2">Uncharacterized protein</fullName>
    </submittedName>
</protein>
<accession>A0A0C3CWM2</accession>
<evidence type="ECO:0000256" key="1">
    <source>
        <dbReference type="SAM" id="MobiDB-lite"/>
    </source>
</evidence>
<dbReference type="Proteomes" id="UP000053989">
    <property type="component" value="Unassembled WGS sequence"/>
</dbReference>
<evidence type="ECO:0000313" key="3">
    <source>
        <dbReference type="Proteomes" id="UP000053989"/>
    </source>
</evidence>
<reference evidence="3" key="2">
    <citation type="submission" date="2015-01" db="EMBL/GenBank/DDBJ databases">
        <title>Evolutionary Origins and Diversification of the Mycorrhizal Mutualists.</title>
        <authorList>
            <consortium name="DOE Joint Genome Institute"/>
            <consortium name="Mycorrhizal Genomics Consortium"/>
            <person name="Kohler A."/>
            <person name="Kuo A."/>
            <person name="Nagy L.G."/>
            <person name="Floudas D."/>
            <person name="Copeland A."/>
            <person name="Barry K.W."/>
            <person name="Cichocki N."/>
            <person name="Veneault-Fourrey C."/>
            <person name="LaButti K."/>
            <person name="Lindquist E.A."/>
            <person name="Lipzen A."/>
            <person name="Lundell T."/>
            <person name="Morin E."/>
            <person name="Murat C."/>
            <person name="Riley R."/>
            <person name="Ohm R."/>
            <person name="Sun H."/>
            <person name="Tunlid A."/>
            <person name="Henrissat B."/>
            <person name="Grigoriev I.V."/>
            <person name="Hibbett D.S."/>
            <person name="Martin F."/>
        </authorList>
    </citation>
    <scope>NUCLEOTIDE SEQUENCE [LARGE SCALE GENOMIC DNA]</scope>
    <source>
        <strain evidence="3">Foug A</strain>
    </source>
</reference>
<reference evidence="2 3" key="1">
    <citation type="submission" date="2014-04" db="EMBL/GenBank/DDBJ databases">
        <authorList>
            <consortium name="DOE Joint Genome Institute"/>
            <person name="Kuo A."/>
            <person name="Kohler A."/>
            <person name="Nagy L.G."/>
            <person name="Floudas D."/>
            <person name="Copeland A."/>
            <person name="Barry K.W."/>
            <person name="Cichocki N."/>
            <person name="Veneault-Fourrey C."/>
            <person name="LaButti K."/>
            <person name="Lindquist E.A."/>
            <person name="Lipzen A."/>
            <person name="Lundell T."/>
            <person name="Morin E."/>
            <person name="Murat C."/>
            <person name="Sun H."/>
            <person name="Tunlid A."/>
            <person name="Henrissat B."/>
            <person name="Grigoriev I.V."/>
            <person name="Hibbett D.S."/>
            <person name="Martin F."/>
            <person name="Nordberg H.P."/>
            <person name="Cantor M.N."/>
            <person name="Hua S.X."/>
        </authorList>
    </citation>
    <scope>NUCLEOTIDE SEQUENCE [LARGE SCALE GENOMIC DNA]</scope>
    <source>
        <strain evidence="2 3">Foug A</strain>
    </source>
</reference>
<organism evidence="2 3">
    <name type="scientific">Scleroderma citrinum Foug A</name>
    <dbReference type="NCBI Taxonomy" id="1036808"/>
    <lineage>
        <taxon>Eukaryota</taxon>
        <taxon>Fungi</taxon>
        <taxon>Dikarya</taxon>
        <taxon>Basidiomycota</taxon>
        <taxon>Agaricomycotina</taxon>
        <taxon>Agaricomycetes</taxon>
        <taxon>Agaricomycetidae</taxon>
        <taxon>Boletales</taxon>
        <taxon>Sclerodermatineae</taxon>
        <taxon>Sclerodermataceae</taxon>
        <taxon>Scleroderma</taxon>
    </lineage>
</organism>
<evidence type="ECO:0000313" key="2">
    <source>
        <dbReference type="EMBL" id="KIM52970.1"/>
    </source>
</evidence>
<sequence>MYSAAFLPRTHHDNNSSSLAHRSMRVPALHYRQGRRIEDADEGVSSPRPYRYSFSRDRAWCFPIRPAY</sequence>
<name>A0A0C3CWM2_9AGAM</name>
<gene>
    <name evidence="2" type="ORF">SCLCIDRAFT_1223299</name>
</gene>
<dbReference type="AlphaFoldDB" id="A0A0C3CWM2"/>
<dbReference type="EMBL" id="KN822194">
    <property type="protein sequence ID" value="KIM52970.1"/>
    <property type="molecule type" value="Genomic_DNA"/>
</dbReference>
<dbReference type="HOGENOM" id="CLU_2795431_0_0_1"/>
<keyword evidence="3" id="KW-1185">Reference proteome</keyword>